<dbReference type="SUPFAM" id="SSF53649">
    <property type="entry name" value="Alkaline phosphatase-like"/>
    <property type="match status" value="1"/>
</dbReference>
<organism evidence="3 4">
    <name type="scientific">Bemisia tabaci</name>
    <name type="common">Sweetpotato whitefly</name>
    <name type="synonym">Aleurodes tabaci</name>
    <dbReference type="NCBI Taxonomy" id="7038"/>
    <lineage>
        <taxon>Eukaryota</taxon>
        <taxon>Metazoa</taxon>
        <taxon>Ecdysozoa</taxon>
        <taxon>Arthropoda</taxon>
        <taxon>Hexapoda</taxon>
        <taxon>Insecta</taxon>
        <taxon>Pterygota</taxon>
        <taxon>Neoptera</taxon>
        <taxon>Paraneoptera</taxon>
        <taxon>Hemiptera</taxon>
        <taxon>Sternorrhyncha</taxon>
        <taxon>Aleyrodoidea</taxon>
        <taxon>Aleyrodidae</taxon>
        <taxon>Aleyrodinae</taxon>
        <taxon>Bemisia</taxon>
    </lineage>
</organism>
<comment type="cofactor">
    <cofactor evidence="2">
        <name>Mg(2+)</name>
        <dbReference type="ChEBI" id="CHEBI:18420"/>
    </cofactor>
    <text evidence="2">Binds 1 Mg(2+) ion.</text>
</comment>
<keyword evidence="2" id="KW-0479">Metal-binding</keyword>
<dbReference type="PANTHER" id="PTHR11596:SF91">
    <property type="entry name" value="ALKALINE PHOSPHATASE-RELATED"/>
    <property type="match status" value="1"/>
</dbReference>
<dbReference type="GO" id="GO:0046872">
    <property type="term" value="F:metal ion binding"/>
    <property type="evidence" value="ECO:0007669"/>
    <property type="project" value="UniProtKB-KW"/>
</dbReference>
<dbReference type="Pfam" id="PF00245">
    <property type="entry name" value="Alk_phosphatase"/>
    <property type="match status" value="1"/>
</dbReference>
<dbReference type="EC" id="3.1.3.1" evidence="1"/>
<dbReference type="GO" id="GO:0004035">
    <property type="term" value="F:alkaline phosphatase activity"/>
    <property type="evidence" value="ECO:0007669"/>
    <property type="project" value="UniProtKB-EC"/>
</dbReference>
<keyword evidence="2" id="KW-0460">Magnesium</keyword>
<comment type="cofactor">
    <cofactor evidence="2">
        <name>Zn(2+)</name>
        <dbReference type="ChEBI" id="CHEBI:29105"/>
    </cofactor>
    <text evidence="2">Binds 2 Zn(2+) ions.</text>
</comment>
<evidence type="ECO:0000256" key="1">
    <source>
        <dbReference type="ARBA" id="ARBA00012647"/>
    </source>
</evidence>
<evidence type="ECO:0000256" key="2">
    <source>
        <dbReference type="PIRSR" id="PIRSR601952-2"/>
    </source>
</evidence>
<dbReference type="InterPro" id="IPR001952">
    <property type="entry name" value="Alkaline_phosphatase"/>
</dbReference>
<keyword evidence="4" id="KW-1185">Reference proteome</keyword>
<proteinExistence type="predicted"/>
<dbReference type="Gene3D" id="3.40.720.10">
    <property type="entry name" value="Alkaline Phosphatase, subunit A"/>
    <property type="match status" value="1"/>
</dbReference>
<dbReference type="InterPro" id="IPR017850">
    <property type="entry name" value="Alkaline_phosphatase_core_sf"/>
</dbReference>
<feature type="binding site" evidence="2">
    <location>
        <position position="25"/>
    </location>
    <ligand>
        <name>Mg(2+)</name>
        <dbReference type="ChEBI" id="CHEBI:18420"/>
    </ligand>
</feature>
<dbReference type="AlphaFoldDB" id="A0A9P0AJR3"/>
<dbReference type="PANTHER" id="PTHR11596">
    <property type="entry name" value="ALKALINE PHOSPHATASE"/>
    <property type="match status" value="1"/>
</dbReference>
<accession>A0A9P0AJR3</accession>
<evidence type="ECO:0000313" key="3">
    <source>
        <dbReference type="EMBL" id="CAH0396071.1"/>
    </source>
</evidence>
<gene>
    <name evidence="3" type="ORF">BEMITA_LOCUS14178</name>
</gene>
<dbReference type="EMBL" id="OU963870">
    <property type="protein sequence ID" value="CAH0396071.1"/>
    <property type="molecule type" value="Genomic_DNA"/>
</dbReference>
<sequence length="168" mass="18563">MKLRLGDHRDTRRERAKNVVLLVADGAGLPTFTATRIFKGQRQGKQGENTELAWDKFPAVALVKQTGSPHRCHAPSRGPPKLLRVLDHPVGSRRAWQPRSSLLHRDIMLLGCSPTRKTPYLTCSALIASAPVVVHTLKLQFTATGPDERSPGLHELLAIANQPFNLSR</sequence>
<reference evidence="3" key="1">
    <citation type="submission" date="2021-12" db="EMBL/GenBank/DDBJ databases">
        <authorList>
            <person name="King R."/>
        </authorList>
    </citation>
    <scope>NUCLEOTIDE SEQUENCE</scope>
</reference>
<evidence type="ECO:0000313" key="4">
    <source>
        <dbReference type="Proteomes" id="UP001152759"/>
    </source>
</evidence>
<feature type="binding site" evidence="2">
    <location>
        <position position="25"/>
    </location>
    <ligand>
        <name>Zn(2+)</name>
        <dbReference type="ChEBI" id="CHEBI:29105"/>
        <label>2</label>
    </ligand>
</feature>
<protein>
    <recommendedName>
        <fullName evidence="1">alkaline phosphatase</fullName>
        <ecNumber evidence="1">3.1.3.1</ecNumber>
    </recommendedName>
</protein>
<dbReference type="Proteomes" id="UP001152759">
    <property type="component" value="Chromosome 9"/>
</dbReference>
<name>A0A9P0AJR3_BEMTA</name>
<keyword evidence="2" id="KW-0862">Zinc</keyword>